<dbReference type="OrthoDB" id="269227at2759"/>
<dbReference type="Gene3D" id="3.50.50.60">
    <property type="entry name" value="FAD/NAD(P)-binding domain"/>
    <property type="match status" value="1"/>
</dbReference>
<gene>
    <name evidence="1" type="ORF">F8M41_008642</name>
</gene>
<dbReference type="AlphaFoldDB" id="A0A8H4AVI4"/>
<dbReference type="InterPro" id="IPR036188">
    <property type="entry name" value="FAD/NAD-bd_sf"/>
</dbReference>
<name>A0A8H4AVI4_GIGMA</name>
<evidence type="ECO:0000313" key="2">
    <source>
        <dbReference type="Proteomes" id="UP000439903"/>
    </source>
</evidence>
<dbReference type="PROSITE" id="PS51257">
    <property type="entry name" value="PROKAR_LIPOPROTEIN"/>
    <property type="match status" value="1"/>
</dbReference>
<comment type="caution">
    <text evidence="1">The sequence shown here is derived from an EMBL/GenBank/DDBJ whole genome shotgun (WGS) entry which is preliminary data.</text>
</comment>
<dbReference type="SUPFAM" id="SSF51905">
    <property type="entry name" value="FAD/NAD(P)-binding domain"/>
    <property type="match status" value="1"/>
</dbReference>
<sequence>MKNICNYNKHAKFKIKETYDFIIVGAGTAGCMLAKKLIHGISNIKILVLEARGPNVHANGLISLPCTWFKARSSEQYNDWAAQGPEYKI</sequence>
<accession>A0A8H4AVI4</accession>
<dbReference type="Proteomes" id="UP000439903">
    <property type="component" value="Unassembled WGS sequence"/>
</dbReference>
<dbReference type="Pfam" id="PF05834">
    <property type="entry name" value="Lycopene_cycl"/>
    <property type="match status" value="1"/>
</dbReference>
<keyword evidence="2" id="KW-1185">Reference proteome</keyword>
<protein>
    <submittedName>
        <fullName evidence="1">Alcohol oxidase</fullName>
    </submittedName>
</protein>
<reference evidence="1 2" key="1">
    <citation type="journal article" date="2019" name="Environ. Microbiol.">
        <title>At the nexus of three kingdoms: the genome of the mycorrhizal fungus Gigaspora margarita provides insights into plant, endobacterial and fungal interactions.</title>
        <authorList>
            <person name="Venice F."/>
            <person name="Ghignone S."/>
            <person name="Salvioli di Fossalunga A."/>
            <person name="Amselem J."/>
            <person name="Novero M."/>
            <person name="Xianan X."/>
            <person name="Sedzielewska Toro K."/>
            <person name="Morin E."/>
            <person name="Lipzen A."/>
            <person name="Grigoriev I.V."/>
            <person name="Henrissat B."/>
            <person name="Martin F.M."/>
            <person name="Bonfante P."/>
        </authorList>
    </citation>
    <scope>NUCLEOTIDE SEQUENCE [LARGE SCALE GENOMIC DNA]</scope>
    <source>
        <strain evidence="1 2">BEG34</strain>
    </source>
</reference>
<evidence type="ECO:0000313" key="1">
    <source>
        <dbReference type="EMBL" id="KAF0537228.1"/>
    </source>
</evidence>
<organism evidence="1 2">
    <name type="scientific">Gigaspora margarita</name>
    <dbReference type="NCBI Taxonomy" id="4874"/>
    <lineage>
        <taxon>Eukaryota</taxon>
        <taxon>Fungi</taxon>
        <taxon>Fungi incertae sedis</taxon>
        <taxon>Mucoromycota</taxon>
        <taxon>Glomeromycotina</taxon>
        <taxon>Glomeromycetes</taxon>
        <taxon>Diversisporales</taxon>
        <taxon>Gigasporaceae</taxon>
        <taxon>Gigaspora</taxon>
    </lineage>
</organism>
<proteinExistence type="predicted"/>
<dbReference type="EMBL" id="WTPW01000192">
    <property type="protein sequence ID" value="KAF0537228.1"/>
    <property type="molecule type" value="Genomic_DNA"/>
</dbReference>